<gene>
    <name evidence="1" type="ORF">ACFS27_22890</name>
</gene>
<accession>A0ABW5VYN6</accession>
<proteinExistence type="predicted"/>
<evidence type="ECO:0000313" key="1">
    <source>
        <dbReference type="EMBL" id="MFD2796426.1"/>
    </source>
</evidence>
<organism evidence="1 2">
    <name type="scientific">Promicromonospora vindobonensis</name>
    <dbReference type="NCBI Taxonomy" id="195748"/>
    <lineage>
        <taxon>Bacteria</taxon>
        <taxon>Bacillati</taxon>
        <taxon>Actinomycetota</taxon>
        <taxon>Actinomycetes</taxon>
        <taxon>Micrococcales</taxon>
        <taxon>Promicromonosporaceae</taxon>
        <taxon>Promicromonospora</taxon>
    </lineage>
</organism>
<name>A0ABW5VYN6_9MICO</name>
<keyword evidence="2" id="KW-1185">Reference proteome</keyword>
<protein>
    <recommendedName>
        <fullName evidence="3">Tetratricopeptide repeat protein</fullName>
    </recommendedName>
</protein>
<dbReference type="RefSeq" id="WP_377187986.1">
    <property type="nucleotide sequence ID" value="NZ_JBHUOG010000002.1"/>
</dbReference>
<reference evidence="2" key="1">
    <citation type="journal article" date="2019" name="Int. J. Syst. Evol. Microbiol.">
        <title>The Global Catalogue of Microorganisms (GCM) 10K type strain sequencing project: providing services to taxonomists for standard genome sequencing and annotation.</title>
        <authorList>
            <consortium name="The Broad Institute Genomics Platform"/>
            <consortium name="The Broad Institute Genome Sequencing Center for Infectious Disease"/>
            <person name="Wu L."/>
            <person name="Ma J."/>
        </authorList>
    </citation>
    <scope>NUCLEOTIDE SEQUENCE [LARGE SCALE GENOMIC DNA]</scope>
    <source>
        <strain evidence="2">CCM 7044</strain>
    </source>
</reference>
<dbReference type="InterPro" id="IPR011990">
    <property type="entry name" value="TPR-like_helical_dom_sf"/>
</dbReference>
<dbReference type="Gene3D" id="1.25.40.10">
    <property type="entry name" value="Tetratricopeptide repeat domain"/>
    <property type="match status" value="1"/>
</dbReference>
<dbReference type="SUPFAM" id="SSF48452">
    <property type="entry name" value="TPR-like"/>
    <property type="match status" value="1"/>
</dbReference>
<comment type="caution">
    <text evidence="1">The sequence shown here is derived from an EMBL/GenBank/DDBJ whole genome shotgun (WGS) entry which is preliminary data.</text>
</comment>
<sequence>MSRTELAELVNEHIWKGSGRSTSFDADVVARYERGVVRWPSEHYRVALRVVLGIETDAELGFYPTARGRSVAAKEPDGDDFTVWLSRASSLDAGDVLALARRTDEIRIYDPGRAGVQTSKLLREHLHRIASLRSFSIRSGVRADLASVYSDAASLAGWVRLDAGDLEGAWRLHEVAKDAGRESAVSADLVHAIAQQAYVLVDAERTGDALQLAEHAVEIGARSVSPTVRAWLHAVAGEIAAITDHEGASLTQFDEAARLLPPDGFDPDAPYVVLDDRSLARWRGAALARLGDEDAITNLRYALEGLGDTHLRAAAQANVDLCHSLLAAGHQTEAKTVLEVAHDLATRASSTRQLRRIASLELRLGLVSVHREEPDDRR</sequence>
<dbReference type="Proteomes" id="UP001597479">
    <property type="component" value="Unassembled WGS sequence"/>
</dbReference>
<dbReference type="EMBL" id="JBHUOG010000002">
    <property type="protein sequence ID" value="MFD2796426.1"/>
    <property type="molecule type" value="Genomic_DNA"/>
</dbReference>
<evidence type="ECO:0008006" key="3">
    <source>
        <dbReference type="Google" id="ProtNLM"/>
    </source>
</evidence>
<evidence type="ECO:0000313" key="2">
    <source>
        <dbReference type="Proteomes" id="UP001597479"/>
    </source>
</evidence>